<evidence type="ECO:0000256" key="6">
    <source>
        <dbReference type="ARBA" id="ARBA00023170"/>
    </source>
</evidence>
<dbReference type="Gene3D" id="3.40.190.10">
    <property type="entry name" value="Periplasmic binding protein-like II"/>
    <property type="match status" value="1"/>
</dbReference>
<keyword evidence="3 8" id="KW-0812">Transmembrane</keyword>
<evidence type="ECO:0000313" key="10">
    <source>
        <dbReference type="Proteomes" id="UP001516400"/>
    </source>
</evidence>
<dbReference type="AlphaFoldDB" id="A0ABD2MNK1"/>
<dbReference type="Proteomes" id="UP001516400">
    <property type="component" value="Unassembled WGS sequence"/>
</dbReference>
<dbReference type="PANTHER" id="PTHR42643">
    <property type="entry name" value="IONOTROPIC RECEPTOR 20A-RELATED"/>
    <property type="match status" value="1"/>
</dbReference>
<evidence type="ECO:0000256" key="3">
    <source>
        <dbReference type="ARBA" id="ARBA00022692"/>
    </source>
</evidence>
<keyword evidence="10" id="KW-1185">Reference proteome</keyword>
<evidence type="ECO:0000256" key="5">
    <source>
        <dbReference type="ARBA" id="ARBA00023136"/>
    </source>
</evidence>
<keyword evidence="6" id="KW-0675">Receptor</keyword>
<evidence type="ECO:0000256" key="2">
    <source>
        <dbReference type="ARBA" id="ARBA00022475"/>
    </source>
</evidence>
<keyword evidence="2" id="KW-1003">Cell membrane</keyword>
<feature type="transmembrane region" description="Helical" evidence="8">
    <location>
        <begin position="520"/>
        <end position="540"/>
    </location>
</feature>
<proteinExistence type="predicted"/>
<keyword evidence="7" id="KW-0325">Glycoprotein</keyword>
<evidence type="ECO:0000256" key="1">
    <source>
        <dbReference type="ARBA" id="ARBA00004651"/>
    </source>
</evidence>
<feature type="transmembrane region" description="Helical" evidence="8">
    <location>
        <begin position="282"/>
        <end position="302"/>
    </location>
</feature>
<evidence type="ECO:0000256" key="8">
    <source>
        <dbReference type="SAM" id="Phobius"/>
    </source>
</evidence>
<name>A0ABD2MNK1_9CUCU</name>
<comment type="subcellular location">
    <subcellularLocation>
        <location evidence="1">Cell membrane</location>
        <topology evidence="1">Multi-pass membrane protein</topology>
    </subcellularLocation>
</comment>
<gene>
    <name evidence="9" type="ORF">HHI36_007088</name>
</gene>
<dbReference type="InterPro" id="IPR052192">
    <property type="entry name" value="Insect_Ionotropic_Sensory_Rcpt"/>
</dbReference>
<organism evidence="9 10">
    <name type="scientific">Cryptolaemus montrouzieri</name>
    <dbReference type="NCBI Taxonomy" id="559131"/>
    <lineage>
        <taxon>Eukaryota</taxon>
        <taxon>Metazoa</taxon>
        <taxon>Ecdysozoa</taxon>
        <taxon>Arthropoda</taxon>
        <taxon>Hexapoda</taxon>
        <taxon>Insecta</taxon>
        <taxon>Pterygota</taxon>
        <taxon>Neoptera</taxon>
        <taxon>Endopterygota</taxon>
        <taxon>Coleoptera</taxon>
        <taxon>Polyphaga</taxon>
        <taxon>Cucujiformia</taxon>
        <taxon>Coccinelloidea</taxon>
        <taxon>Coccinellidae</taxon>
        <taxon>Scymninae</taxon>
        <taxon>Scymnini</taxon>
        <taxon>Cryptolaemus</taxon>
    </lineage>
</organism>
<keyword evidence="4 8" id="KW-1133">Transmembrane helix</keyword>
<evidence type="ECO:0000313" key="9">
    <source>
        <dbReference type="EMBL" id="KAL3267951.1"/>
    </source>
</evidence>
<dbReference type="EMBL" id="JABFTP020000021">
    <property type="protein sequence ID" value="KAL3267951.1"/>
    <property type="molecule type" value="Genomic_DNA"/>
</dbReference>
<protein>
    <submittedName>
        <fullName evidence="9">Uncharacterized protein</fullName>
    </submittedName>
</protein>
<evidence type="ECO:0000256" key="4">
    <source>
        <dbReference type="ARBA" id="ARBA00022989"/>
    </source>
</evidence>
<keyword evidence="5 8" id="KW-0472">Membrane</keyword>
<dbReference type="PANTHER" id="PTHR42643:SF30">
    <property type="entry name" value="IONOTROPIC RECEPTOR 40A-RELATED"/>
    <property type="match status" value="1"/>
</dbReference>
<sequence length="550" mass="64368">MTPSGILQCINLITQISTNPDDLIGVISDRYYFDFPIIRVNIQLNFTKTLSIPESVFDFYVFHNLSDSDIGNAMDHMIVLPWFYPWAKVLFIGTNFSSEMLKYIARYYIINVTFLDITSGIISTSYPYKRHNWNTIDTEISSIGSCDDNLRIMTADDLFPMKIPKIWKKSHIRLTFKPTYLYAEYFICETRYEGIEIEIFLLIFKHLKMRFRLEPTNNTVLAIGDVFIHKTDLTFGATTVTKWMRQTEITCPYLQDYIKWFIAPASEIPRWKYISTIFQKNVWFAFIITIPSVSVAWTLGNYLNDEKITANVFFEISLSPFVLFLGQSHRFFSKNVFHKILVLCIVFMSTMTNFFFGTRLAYLLNGRNYEFKIDNLEQLRKNSMYVGHISQIVKTWVTQTSALRDYPEYFYIDCSEKLLECIQRSKVSKDIALVGSERMIRQKAKTHPSNISLKTLNVHPQGVYIHASLSKGHPIFPLINRMLQYLVESGIITKISEKYHELSRINIEPLSSRQLNFEHLVFPLFIWTIGNILSMIVFYHEKHKSNNFGK</sequence>
<dbReference type="GO" id="GO:0005886">
    <property type="term" value="C:plasma membrane"/>
    <property type="evidence" value="ECO:0007669"/>
    <property type="project" value="UniProtKB-SubCell"/>
</dbReference>
<reference evidence="9 10" key="1">
    <citation type="journal article" date="2021" name="BMC Biol.">
        <title>Horizontally acquired antibacterial genes associated with adaptive radiation of ladybird beetles.</title>
        <authorList>
            <person name="Li H.S."/>
            <person name="Tang X.F."/>
            <person name="Huang Y.H."/>
            <person name="Xu Z.Y."/>
            <person name="Chen M.L."/>
            <person name="Du X.Y."/>
            <person name="Qiu B.Y."/>
            <person name="Chen P.T."/>
            <person name="Zhang W."/>
            <person name="Slipinski A."/>
            <person name="Escalona H.E."/>
            <person name="Waterhouse R.M."/>
            <person name="Zwick A."/>
            <person name="Pang H."/>
        </authorList>
    </citation>
    <scope>NUCLEOTIDE SEQUENCE [LARGE SCALE GENOMIC DNA]</scope>
    <source>
        <strain evidence="9">SYSU2018</strain>
    </source>
</reference>
<accession>A0ABD2MNK1</accession>
<dbReference type="SUPFAM" id="SSF53850">
    <property type="entry name" value="Periplasmic binding protein-like II"/>
    <property type="match status" value="1"/>
</dbReference>
<comment type="caution">
    <text evidence="9">The sequence shown here is derived from an EMBL/GenBank/DDBJ whole genome shotgun (WGS) entry which is preliminary data.</text>
</comment>
<evidence type="ECO:0000256" key="7">
    <source>
        <dbReference type="ARBA" id="ARBA00023180"/>
    </source>
</evidence>
<feature type="transmembrane region" description="Helical" evidence="8">
    <location>
        <begin position="340"/>
        <end position="362"/>
    </location>
</feature>